<keyword evidence="3" id="KW-1185">Reference proteome</keyword>
<dbReference type="CDD" id="cd04301">
    <property type="entry name" value="NAT_SF"/>
    <property type="match status" value="1"/>
</dbReference>
<name>A0A1I4EHC2_9HYPH</name>
<organism evidence="2 3">
    <name type="scientific">Neomesorhizobium albiziae</name>
    <dbReference type="NCBI Taxonomy" id="335020"/>
    <lineage>
        <taxon>Bacteria</taxon>
        <taxon>Pseudomonadati</taxon>
        <taxon>Pseudomonadota</taxon>
        <taxon>Alphaproteobacteria</taxon>
        <taxon>Hyphomicrobiales</taxon>
        <taxon>Phyllobacteriaceae</taxon>
        <taxon>Neomesorhizobium</taxon>
    </lineage>
</organism>
<dbReference type="SUPFAM" id="SSF55729">
    <property type="entry name" value="Acyl-CoA N-acyltransferases (Nat)"/>
    <property type="match status" value="1"/>
</dbReference>
<protein>
    <submittedName>
        <fullName evidence="2">Acetyltransferase (GNAT) domain-containing protein</fullName>
    </submittedName>
</protein>
<dbReference type="GO" id="GO:0016747">
    <property type="term" value="F:acyltransferase activity, transferring groups other than amino-acyl groups"/>
    <property type="evidence" value="ECO:0007669"/>
    <property type="project" value="InterPro"/>
</dbReference>
<reference evidence="2 3" key="1">
    <citation type="submission" date="2016-10" db="EMBL/GenBank/DDBJ databases">
        <authorList>
            <person name="Varghese N."/>
            <person name="Submissions S."/>
        </authorList>
    </citation>
    <scope>NUCLEOTIDE SEQUENCE [LARGE SCALE GENOMIC DNA]</scope>
    <source>
        <strain evidence="2 3">DSM 21822</strain>
    </source>
</reference>
<dbReference type="Pfam" id="PF13673">
    <property type="entry name" value="Acetyltransf_10"/>
    <property type="match status" value="1"/>
</dbReference>
<dbReference type="InterPro" id="IPR000182">
    <property type="entry name" value="GNAT_dom"/>
</dbReference>
<feature type="domain" description="N-acetyltransferase" evidence="1">
    <location>
        <begin position="16"/>
        <end position="160"/>
    </location>
</feature>
<evidence type="ECO:0000313" key="3">
    <source>
        <dbReference type="Proteomes" id="UP000323300"/>
    </source>
</evidence>
<gene>
    <name evidence="2" type="ORF">SAMN04488498_12666</name>
</gene>
<keyword evidence="2" id="KW-0808">Transferase</keyword>
<dbReference type="AlphaFoldDB" id="A0A1I4EHC2"/>
<dbReference type="PROSITE" id="PS51186">
    <property type="entry name" value="GNAT"/>
    <property type="match status" value="1"/>
</dbReference>
<proteinExistence type="predicted"/>
<sequence>MPCENVATPHTPSAKFDLRLIPLEEGADLRRRVLRPGIPGWEFPFHPTSDFFHMGAFRCGRLVSVVSFLTEPMKDDSKDEGRTWRLRGMATELKQQRRGIGGQLLEGGLAEVIARNGTRVWCYGRTSVEAFYLGYGFRALGNAFDITGVGLHALYVRDLTRRL</sequence>
<dbReference type="Gene3D" id="3.40.630.30">
    <property type="match status" value="1"/>
</dbReference>
<dbReference type="EMBL" id="FOSL01000026">
    <property type="protein sequence ID" value="SFL05155.1"/>
    <property type="molecule type" value="Genomic_DNA"/>
</dbReference>
<evidence type="ECO:0000313" key="2">
    <source>
        <dbReference type="EMBL" id="SFL05155.1"/>
    </source>
</evidence>
<evidence type="ECO:0000259" key="1">
    <source>
        <dbReference type="PROSITE" id="PS51186"/>
    </source>
</evidence>
<dbReference type="InterPro" id="IPR016181">
    <property type="entry name" value="Acyl_CoA_acyltransferase"/>
</dbReference>
<accession>A0A1I4EHC2</accession>
<dbReference type="Proteomes" id="UP000323300">
    <property type="component" value="Unassembled WGS sequence"/>
</dbReference>